<name>A0A5C6DM54_9BACT</name>
<feature type="binding site" evidence="6">
    <location>
        <position position="192"/>
    </location>
    <ligand>
        <name>a purine D-ribonucleoside</name>
        <dbReference type="ChEBI" id="CHEBI:142355"/>
    </ligand>
</feature>
<dbReference type="PANTHER" id="PTHR11904">
    <property type="entry name" value="METHYLTHIOADENOSINE/PURINE NUCLEOSIDE PHOSPHORYLASE"/>
    <property type="match status" value="1"/>
</dbReference>
<dbReference type="GO" id="GO:0004731">
    <property type="term" value="F:purine-nucleoside phosphorylase activity"/>
    <property type="evidence" value="ECO:0007669"/>
    <property type="project" value="UniProtKB-EC"/>
</dbReference>
<reference evidence="8 9" key="1">
    <citation type="submission" date="2019-02" db="EMBL/GenBank/DDBJ databases">
        <title>Deep-cultivation of Planctomycetes and their phenomic and genomic characterization uncovers novel biology.</title>
        <authorList>
            <person name="Wiegand S."/>
            <person name="Jogler M."/>
            <person name="Boedeker C."/>
            <person name="Pinto D."/>
            <person name="Vollmers J."/>
            <person name="Rivas-Marin E."/>
            <person name="Kohn T."/>
            <person name="Peeters S.H."/>
            <person name="Heuer A."/>
            <person name="Rast P."/>
            <person name="Oberbeckmann S."/>
            <person name="Bunk B."/>
            <person name="Jeske O."/>
            <person name="Meyerdierks A."/>
            <person name="Storesund J.E."/>
            <person name="Kallscheuer N."/>
            <person name="Luecker S."/>
            <person name="Lage O.M."/>
            <person name="Pohl T."/>
            <person name="Merkel B.J."/>
            <person name="Hornburger P."/>
            <person name="Mueller R.-W."/>
            <person name="Bruemmer F."/>
            <person name="Labrenz M."/>
            <person name="Spormann A.M."/>
            <person name="Op Den Camp H."/>
            <person name="Overmann J."/>
            <person name="Amann R."/>
            <person name="Jetten M.S.M."/>
            <person name="Mascher T."/>
            <person name="Medema M.H."/>
            <person name="Devos D.P."/>
            <person name="Kaster A.-K."/>
            <person name="Ovreas L."/>
            <person name="Rohde M."/>
            <person name="Galperin M.Y."/>
            <person name="Jogler C."/>
        </authorList>
    </citation>
    <scope>NUCLEOTIDE SEQUENCE [LARGE SCALE GENOMIC DNA]</scope>
    <source>
        <strain evidence="8 9">Poly41</strain>
    </source>
</reference>
<organism evidence="8 9">
    <name type="scientific">Novipirellula artificiosorum</name>
    <dbReference type="NCBI Taxonomy" id="2528016"/>
    <lineage>
        <taxon>Bacteria</taxon>
        <taxon>Pseudomonadati</taxon>
        <taxon>Planctomycetota</taxon>
        <taxon>Planctomycetia</taxon>
        <taxon>Pirellulales</taxon>
        <taxon>Pirellulaceae</taxon>
        <taxon>Novipirellula</taxon>
    </lineage>
</organism>
<sequence>MIDHQNVLNEACAFIRDSAAIQPAVAMILGSGLGGVAKQIERPTTIDFADIAGFAASTASGHQGQLILGELEQQPVIAMAGRLHCYEGWNIDQVTFPVHVMAALGASRLIVSNAAGGVNPKLRVGDLLVIRDHMDWIRGVSKRAVRSATGSLGRRVNLYDDEMSAIAIEASRVENFLAMQGTYLATLGPNYETRAEYRMMRRVGADVVGMSTVPEVLAAASSGMRTLGLSLVSNVARPDAASAANHDEVLAAGKLGQTKLESIVRTVLRSFT</sequence>
<evidence type="ECO:0000256" key="5">
    <source>
        <dbReference type="PIRNR" id="PIRNR000477"/>
    </source>
</evidence>
<feature type="binding site" evidence="6">
    <location>
        <position position="31"/>
    </location>
    <ligand>
        <name>phosphate</name>
        <dbReference type="ChEBI" id="CHEBI:43474"/>
    </ligand>
</feature>
<dbReference type="AlphaFoldDB" id="A0A5C6DM54"/>
<feature type="binding site" evidence="6">
    <location>
        <position position="211"/>
    </location>
    <ligand>
        <name>phosphate</name>
        <dbReference type="ChEBI" id="CHEBI:43474"/>
    </ligand>
</feature>
<dbReference type="NCBIfam" id="NF006054">
    <property type="entry name" value="PRK08202.1"/>
    <property type="match status" value="1"/>
</dbReference>
<comment type="function">
    <text evidence="5">The purine nucleoside phosphorylases catalyze the phosphorolytic breakdown of the N-glycosidic bond in the beta-(deoxy)ribonucleoside molecules, with the formation of the corresponding free purine bases and pentose-1-phosphate.</text>
</comment>
<protein>
    <recommendedName>
        <fullName evidence="5">Purine nucleoside phosphorylase</fullName>
        <ecNumber evidence="5">2.4.2.1</ecNumber>
    </recommendedName>
    <alternativeName>
        <fullName evidence="5">Inosine-guanosine phosphorylase</fullName>
    </alternativeName>
</protein>
<comment type="pathway">
    <text evidence="1 5">Purine metabolism; purine nucleoside salvage.</text>
</comment>
<dbReference type="PIRSF" id="PIRSF000477">
    <property type="entry name" value="PurNPase"/>
    <property type="match status" value="1"/>
</dbReference>
<evidence type="ECO:0000256" key="6">
    <source>
        <dbReference type="PIRSR" id="PIRSR000477-2"/>
    </source>
</evidence>
<dbReference type="InterPro" id="IPR035994">
    <property type="entry name" value="Nucleoside_phosphorylase_sf"/>
</dbReference>
<evidence type="ECO:0000313" key="8">
    <source>
        <dbReference type="EMBL" id="TWU35939.1"/>
    </source>
</evidence>
<keyword evidence="4 5" id="KW-0808">Transferase</keyword>
<dbReference type="CDD" id="cd09009">
    <property type="entry name" value="PNP-EcPNPII_like"/>
    <property type="match status" value="1"/>
</dbReference>
<dbReference type="PANTHER" id="PTHR11904:SF9">
    <property type="entry name" value="PURINE NUCLEOSIDE PHOSPHORYLASE-RELATED"/>
    <property type="match status" value="1"/>
</dbReference>
<dbReference type="Proteomes" id="UP000319143">
    <property type="component" value="Unassembled WGS sequence"/>
</dbReference>
<feature type="binding site" evidence="6">
    <location>
        <position position="62"/>
    </location>
    <ligand>
        <name>phosphate</name>
        <dbReference type="ChEBI" id="CHEBI:43474"/>
    </ligand>
</feature>
<dbReference type="SUPFAM" id="SSF53167">
    <property type="entry name" value="Purine and uridine phosphorylases"/>
    <property type="match status" value="1"/>
</dbReference>
<dbReference type="RefSeq" id="WP_146528003.1">
    <property type="nucleotide sequence ID" value="NZ_SJPV01000006.1"/>
</dbReference>
<comment type="similarity">
    <text evidence="2 5">Belongs to the PNP/MTAP phosphorylase family.</text>
</comment>
<dbReference type="UniPathway" id="UPA00606"/>
<dbReference type="InterPro" id="IPR018099">
    <property type="entry name" value="Purine_phosphorylase-2_CS"/>
</dbReference>
<dbReference type="NCBIfam" id="TIGR01697">
    <property type="entry name" value="PNPH-PUNA-XAPA"/>
    <property type="match status" value="1"/>
</dbReference>
<proteinExistence type="inferred from homology"/>
<feature type="binding site" evidence="6">
    <location>
        <position position="114"/>
    </location>
    <ligand>
        <name>phosphate</name>
        <dbReference type="ChEBI" id="CHEBI:43474"/>
    </ligand>
</feature>
<dbReference type="EC" id="2.4.2.1" evidence="5"/>
<feature type="domain" description="Nucleoside phosphorylase" evidence="7">
    <location>
        <begin position="25"/>
        <end position="269"/>
    </location>
</feature>
<gene>
    <name evidence="8" type="primary">punA_2</name>
    <name evidence="8" type="ORF">Poly41_36910</name>
</gene>
<evidence type="ECO:0000256" key="1">
    <source>
        <dbReference type="ARBA" id="ARBA00005058"/>
    </source>
</evidence>
<dbReference type="EMBL" id="SJPV01000006">
    <property type="protein sequence ID" value="TWU35939.1"/>
    <property type="molecule type" value="Genomic_DNA"/>
</dbReference>
<accession>A0A5C6DM54</accession>
<evidence type="ECO:0000259" key="7">
    <source>
        <dbReference type="Pfam" id="PF01048"/>
    </source>
</evidence>
<dbReference type="GO" id="GO:0005737">
    <property type="term" value="C:cytoplasm"/>
    <property type="evidence" value="ECO:0007669"/>
    <property type="project" value="TreeGrafter"/>
</dbReference>
<dbReference type="Pfam" id="PF01048">
    <property type="entry name" value="PNP_UDP_1"/>
    <property type="match status" value="1"/>
</dbReference>
<comment type="caution">
    <text evidence="8">The sequence shown here is derived from an EMBL/GenBank/DDBJ whole genome shotgun (WGS) entry which is preliminary data.</text>
</comment>
<feature type="binding site" evidence="6">
    <location>
        <begin position="82"/>
        <end position="84"/>
    </location>
    <ligand>
        <name>phosphate</name>
        <dbReference type="ChEBI" id="CHEBI:43474"/>
    </ligand>
</feature>
<dbReference type="OrthoDB" id="1523230at2"/>
<dbReference type="InterPro" id="IPR011268">
    <property type="entry name" value="Purine_phosphorylase"/>
</dbReference>
<evidence type="ECO:0000256" key="4">
    <source>
        <dbReference type="ARBA" id="ARBA00022679"/>
    </source>
</evidence>
<evidence type="ECO:0000256" key="2">
    <source>
        <dbReference type="ARBA" id="ARBA00006751"/>
    </source>
</evidence>
<dbReference type="GO" id="GO:0009116">
    <property type="term" value="P:nucleoside metabolic process"/>
    <property type="evidence" value="ECO:0007669"/>
    <property type="project" value="InterPro"/>
</dbReference>
<evidence type="ECO:0000313" key="9">
    <source>
        <dbReference type="Proteomes" id="UP000319143"/>
    </source>
</evidence>
<feature type="binding site" evidence="6">
    <location>
        <position position="234"/>
    </location>
    <ligand>
        <name>a purine D-ribonucleoside</name>
        <dbReference type="ChEBI" id="CHEBI:142355"/>
    </ligand>
</feature>
<dbReference type="Gene3D" id="3.40.50.1580">
    <property type="entry name" value="Nucleoside phosphorylase domain"/>
    <property type="match status" value="1"/>
</dbReference>
<keyword evidence="3 5" id="KW-0328">Glycosyltransferase</keyword>
<dbReference type="InterPro" id="IPR000845">
    <property type="entry name" value="Nucleoside_phosphorylase_d"/>
</dbReference>
<dbReference type="PROSITE" id="PS01240">
    <property type="entry name" value="PNP_MTAP_2"/>
    <property type="match status" value="1"/>
</dbReference>
<evidence type="ECO:0000256" key="3">
    <source>
        <dbReference type="ARBA" id="ARBA00022676"/>
    </source>
</evidence>
<keyword evidence="9" id="KW-1185">Reference proteome</keyword>